<dbReference type="SUPFAM" id="SSF54665">
    <property type="entry name" value="CO dehydrogenase molybdoprotein N-domain-like"/>
    <property type="match status" value="1"/>
</dbReference>
<feature type="domain" description="Aldehyde oxidase/xanthine dehydrogenase a/b hammerhead" evidence="4">
    <location>
        <begin position="17"/>
        <end position="121"/>
    </location>
</feature>
<name>A0ABQ4CUX4_9ACTN</name>
<feature type="compositionally biased region" description="Basic residues" evidence="3">
    <location>
        <begin position="468"/>
        <end position="478"/>
    </location>
</feature>
<evidence type="ECO:0000256" key="2">
    <source>
        <dbReference type="ARBA" id="ARBA00023002"/>
    </source>
</evidence>
<dbReference type="InterPro" id="IPR036856">
    <property type="entry name" value="Ald_Oxase/Xan_DH_a/b_sf"/>
</dbReference>
<feature type="compositionally biased region" description="Basic residues" evidence="3">
    <location>
        <begin position="552"/>
        <end position="563"/>
    </location>
</feature>
<sequence length="654" mass="70375">MTVGTGLSRLEGRDKVTGAALYAYEYPVDGALYVWPVGSTVASGTVTEVDATAALADPEVVAVLDHTTAPRLHRAVIADELVLQSPEVAYRGQIVAGVVATSVEAAREGAAQVLVRYAERPHHVLLDPADPGLEEPAETNAGFPGSTVKGDVDAALAAADVVVDTVYSTPSEHNNPMETVAVIARWDGDRLVVHDSNQGPWRAATGYGLLWDIPPEQVEVITEHVGGGFGAKVWPTAGAVLATLAARVTGRPCKLQVTRQQMFTMSPGRTATRNRIRLGARRDGTLTAIDHDALGYSSVISEFVEQTATATRTMYAADNLRTRHRLARLNLPTPRVMRAPGKTPGMYALESAMDELAYALDLDPLALRLANEPAVEPDSGLPFAGRHLVDCLTVGAQRFGWAQRDPTPGVRRHGRWLFGTGLASSLYPVYQGPGEATARAEHDGTFVVSVGAVDIGTGSRTALWAARRGHPRRAARAGHHPDRTLRLRAGGGRGRFRGHGVVGRVGTQGVRRAAGTGGGARRRGAGGRSRGHRRHHRRPATTRSGAALVRRALLRRPRRRRHLPGAGRPAARRVRVRPSAQRPHGALPARRRHGDGHLDGALRADRDRPGPGHVRQPRPRAVPRRGQRGHPRRGGALAGARRRRRHPGRREGHR</sequence>
<evidence type="ECO:0000256" key="1">
    <source>
        <dbReference type="ARBA" id="ARBA00022505"/>
    </source>
</evidence>
<keyword evidence="2" id="KW-0560">Oxidoreductase</keyword>
<feature type="compositionally biased region" description="Basic residues" evidence="3">
    <location>
        <begin position="615"/>
        <end position="633"/>
    </location>
</feature>
<reference evidence="5 6" key="1">
    <citation type="submission" date="2021-01" db="EMBL/GenBank/DDBJ databases">
        <title>Whole genome shotgun sequence of Asanoa siamensis NBRC 107932.</title>
        <authorList>
            <person name="Komaki H."/>
            <person name="Tamura T."/>
        </authorList>
    </citation>
    <scope>NUCLEOTIDE SEQUENCE [LARGE SCALE GENOMIC DNA]</scope>
    <source>
        <strain evidence="5 6">NBRC 107932</strain>
    </source>
</reference>
<proteinExistence type="predicted"/>
<dbReference type="Pfam" id="PF01315">
    <property type="entry name" value="Ald_Xan_dh_C"/>
    <property type="match status" value="1"/>
</dbReference>
<evidence type="ECO:0000313" key="6">
    <source>
        <dbReference type="Proteomes" id="UP000604117"/>
    </source>
</evidence>
<gene>
    <name evidence="5" type="ORF">Asi02nite_46130</name>
</gene>
<feature type="compositionally biased region" description="Basic residues" evidence="3">
    <location>
        <begin position="640"/>
        <end position="654"/>
    </location>
</feature>
<dbReference type="Pfam" id="PF02738">
    <property type="entry name" value="MoCoBD_1"/>
    <property type="match status" value="1"/>
</dbReference>
<feature type="compositionally biased region" description="Low complexity" evidence="3">
    <location>
        <begin position="502"/>
        <end position="514"/>
    </location>
</feature>
<evidence type="ECO:0000313" key="5">
    <source>
        <dbReference type="EMBL" id="GIF75095.1"/>
    </source>
</evidence>
<evidence type="ECO:0000259" key="4">
    <source>
        <dbReference type="SMART" id="SM01008"/>
    </source>
</evidence>
<dbReference type="Gene3D" id="3.90.1170.50">
    <property type="entry name" value="Aldehyde oxidase/xanthine dehydrogenase, a/b hammerhead"/>
    <property type="match status" value="1"/>
</dbReference>
<keyword evidence="6" id="KW-1185">Reference proteome</keyword>
<dbReference type="Gene3D" id="3.30.365.10">
    <property type="entry name" value="Aldehyde oxidase/xanthine dehydrogenase, molybdopterin binding domain"/>
    <property type="match status" value="2"/>
</dbReference>
<dbReference type="SMART" id="SM01008">
    <property type="entry name" value="Ald_Xan_dh_C"/>
    <property type="match status" value="1"/>
</dbReference>
<dbReference type="PANTHER" id="PTHR11908:SF132">
    <property type="entry name" value="ALDEHYDE OXIDASE 1-RELATED"/>
    <property type="match status" value="1"/>
</dbReference>
<dbReference type="SUPFAM" id="SSF56003">
    <property type="entry name" value="Molybdenum cofactor-binding domain"/>
    <property type="match status" value="1"/>
</dbReference>
<dbReference type="InterPro" id="IPR008274">
    <property type="entry name" value="AldOxase/xan_DH_MoCoBD1"/>
</dbReference>
<feature type="compositionally biased region" description="Low complexity" evidence="3">
    <location>
        <begin position="541"/>
        <end position="551"/>
    </location>
</feature>
<dbReference type="InterPro" id="IPR016208">
    <property type="entry name" value="Ald_Oxase/xanthine_DH-like"/>
</dbReference>
<organism evidence="5 6">
    <name type="scientific">Asanoa siamensis</name>
    <dbReference type="NCBI Taxonomy" id="926357"/>
    <lineage>
        <taxon>Bacteria</taxon>
        <taxon>Bacillati</taxon>
        <taxon>Actinomycetota</taxon>
        <taxon>Actinomycetes</taxon>
        <taxon>Micromonosporales</taxon>
        <taxon>Micromonosporaceae</taxon>
        <taxon>Asanoa</taxon>
    </lineage>
</organism>
<feature type="compositionally biased region" description="Basic and acidic residues" evidence="3">
    <location>
        <begin position="595"/>
        <end position="610"/>
    </location>
</feature>
<evidence type="ECO:0000256" key="3">
    <source>
        <dbReference type="SAM" id="MobiDB-lite"/>
    </source>
</evidence>
<accession>A0ABQ4CUX4</accession>
<dbReference type="Proteomes" id="UP000604117">
    <property type="component" value="Unassembled WGS sequence"/>
</dbReference>
<dbReference type="EMBL" id="BONE01000038">
    <property type="protein sequence ID" value="GIF75095.1"/>
    <property type="molecule type" value="Genomic_DNA"/>
</dbReference>
<feature type="compositionally biased region" description="Basic residues" evidence="3">
    <location>
        <begin position="520"/>
        <end position="540"/>
    </location>
</feature>
<dbReference type="InterPro" id="IPR000674">
    <property type="entry name" value="Ald_Oxase/Xan_DH_a/b"/>
</dbReference>
<comment type="caution">
    <text evidence="5">The sequence shown here is derived from an EMBL/GenBank/DDBJ whole genome shotgun (WGS) entry which is preliminary data.</text>
</comment>
<dbReference type="PANTHER" id="PTHR11908">
    <property type="entry name" value="XANTHINE DEHYDROGENASE"/>
    <property type="match status" value="1"/>
</dbReference>
<dbReference type="InterPro" id="IPR037165">
    <property type="entry name" value="AldOxase/xan_DH_Mopterin-bd_sf"/>
</dbReference>
<feature type="region of interest" description="Disordered" evidence="3">
    <location>
        <begin position="468"/>
        <end position="654"/>
    </location>
</feature>
<protein>
    <recommendedName>
        <fullName evidence="4">Aldehyde oxidase/xanthine dehydrogenase a/b hammerhead domain-containing protein</fullName>
    </recommendedName>
</protein>
<keyword evidence="1" id="KW-0500">Molybdenum</keyword>